<comment type="caution">
    <text evidence="1">The sequence shown here is derived from an EMBL/GenBank/DDBJ whole genome shotgun (WGS) entry which is preliminary data.</text>
</comment>
<dbReference type="Gene3D" id="3.30.559.10">
    <property type="entry name" value="Chloramphenicol acetyltransferase-like domain"/>
    <property type="match status" value="1"/>
</dbReference>
<organism evidence="1 2">
    <name type="scientific">Dendrobium chrysotoxum</name>
    <name type="common">Orchid</name>
    <dbReference type="NCBI Taxonomy" id="161865"/>
    <lineage>
        <taxon>Eukaryota</taxon>
        <taxon>Viridiplantae</taxon>
        <taxon>Streptophyta</taxon>
        <taxon>Embryophyta</taxon>
        <taxon>Tracheophyta</taxon>
        <taxon>Spermatophyta</taxon>
        <taxon>Magnoliopsida</taxon>
        <taxon>Liliopsida</taxon>
        <taxon>Asparagales</taxon>
        <taxon>Orchidaceae</taxon>
        <taxon>Epidendroideae</taxon>
        <taxon>Malaxideae</taxon>
        <taxon>Dendrobiinae</taxon>
        <taxon>Dendrobium</taxon>
    </lineage>
</organism>
<evidence type="ECO:0000313" key="1">
    <source>
        <dbReference type="EMBL" id="KAH0465494.1"/>
    </source>
</evidence>
<protein>
    <submittedName>
        <fullName evidence="1">Uncharacterized protein</fullName>
    </submittedName>
</protein>
<sequence length="77" mass="8472">MRKVLFFSSALALPTPTNPIWLSILDLFTAPTHVRAVYFFLNSSSDLFPSSAASIKASLARVLVSYYPFTGHFANST</sequence>
<proteinExistence type="predicted"/>
<dbReference type="Proteomes" id="UP000775213">
    <property type="component" value="Unassembled WGS sequence"/>
</dbReference>
<accession>A0AAV7GVG8</accession>
<reference evidence="1 2" key="1">
    <citation type="journal article" date="2021" name="Hortic Res">
        <title>Chromosome-scale assembly of the Dendrobium chrysotoxum genome enhances the understanding of orchid evolution.</title>
        <authorList>
            <person name="Zhang Y."/>
            <person name="Zhang G.Q."/>
            <person name="Zhang D."/>
            <person name="Liu X.D."/>
            <person name="Xu X.Y."/>
            <person name="Sun W.H."/>
            <person name="Yu X."/>
            <person name="Zhu X."/>
            <person name="Wang Z.W."/>
            <person name="Zhao X."/>
            <person name="Zhong W.Y."/>
            <person name="Chen H."/>
            <person name="Yin W.L."/>
            <person name="Huang T."/>
            <person name="Niu S.C."/>
            <person name="Liu Z.J."/>
        </authorList>
    </citation>
    <scope>NUCLEOTIDE SEQUENCE [LARGE SCALE GENOMIC DNA]</scope>
    <source>
        <strain evidence="1">Lindl</strain>
    </source>
</reference>
<dbReference type="AlphaFoldDB" id="A0AAV7GVG8"/>
<dbReference type="InterPro" id="IPR023213">
    <property type="entry name" value="CAT-like_dom_sf"/>
</dbReference>
<dbReference type="EMBL" id="JAGFBR010000006">
    <property type="protein sequence ID" value="KAH0465494.1"/>
    <property type="molecule type" value="Genomic_DNA"/>
</dbReference>
<dbReference type="Pfam" id="PF02458">
    <property type="entry name" value="Transferase"/>
    <property type="match status" value="1"/>
</dbReference>
<name>A0AAV7GVG8_DENCH</name>
<evidence type="ECO:0000313" key="2">
    <source>
        <dbReference type="Proteomes" id="UP000775213"/>
    </source>
</evidence>
<keyword evidence="2" id="KW-1185">Reference proteome</keyword>
<gene>
    <name evidence="1" type="ORF">IEQ34_005597</name>
</gene>